<evidence type="ECO:0000256" key="7">
    <source>
        <dbReference type="ARBA" id="ARBA00022794"/>
    </source>
</evidence>
<comment type="subcellular location">
    <subcellularLocation>
        <location evidence="2">Cell surface</location>
    </subcellularLocation>
    <subcellularLocation>
        <location evidence="1">Cytoplasm</location>
        <location evidence="1">Cytoskeleton</location>
        <location evidence="1">Cilium basal body</location>
    </subcellularLocation>
</comment>
<feature type="region of interest" description="Disordered" evidence="9">
    <location>
        <begin position="732"/>
        <end position="804"/>
    </location>
</feature>
<dbReference type="Gene3D" id="2.30.42.10">
    <property type="match status" value="1"/>
</dbReference>
<dbReference type="EMBL" id="CP111014">
    <property type="protein sequence ID" value="WAQ98933.1"/>
    <property type="molecule type" value="Genomic_DNA"/>
</dbReference>
<dbReference type="Pfam" id="PF19032">
    <property type="entry name" value="Intu_longin_2"/>
    <property type="match status" value="1"/>
</dbReference>
<evidence type="ECO:0000256" key="1">
    <source>
        <dbReference type="ARBA" id="ARBA00004120"/>
    </source>
</evidence>
<keyword evidence="7" id="KW-0970">Cilium biogenesis/degradation</keyword>
<feature type="compositionally biased region" description="Basic and acidic residues" evidence="9">
    <location>
        <begin position="65"/>
        <end position="80"/>
    </location>
</feature>
<dbReference type="Pfam" id="PF19031">
    <property type="entry name" value="Intu_longin_1"/>
    <property type="match status" value="1"/>
</dbReference>
<dbReference type="InterPro" id="IPR036034">
    <property type="entry name" value="PDZ_sf"/>
</dbReference>
<evidence type="ECO:0000256" key="8">
    <source>
        <dbReference type="ARBA" id="ARBA00032633"/>
    </source>
</evidence>
<sequence length="1030" mass="115686">MAYFPRFAPFYEPHNEHQFYGEDDGQIRLRNNESGQDNVNTNVHRYSDGWANVVQSSGNLFYSENSERPHSYSRQDESAYHSRQASYQSSGSHQSSSSDSPRQQLHRRNSRESNASQKSYSGSQNSTAQDKSSGHVTSDNYSDHHFQRDITLRQSDQSYTGFSKNLNNNVDQRPTRSSQRNNHHHRQTSVHSVNGSNSPIYSQSGKRKSVLMVANLRHISDVRKAQGVELCERLFGIKLCHHKQKPPRPNGASVDPALRDRKIIVQGVVQDSEADICGQINRGDMLVGLNDCDLTWLNIDEMLRQAAQSLQKVKLTFQMPVVVGPKAATPPLTPTRHTPPPLPPHIPLHPRLTPPPRPPPPPIPSCGVRPDLITMTTGESPSTIREIVGRYLVAVMYLTFAGQSENSKDDVIYQFPVTDNKLIDVRGIFLTLGNMLPDITSNTPKLTTLTYRGHNSHVVYWKEDQDVLLLALPEQQVPPFYLLHIFSDLLHVINVLYGSVQRVFRDHELHSCLDELVLLTLHRTLQSGVNPGAIPHPSPLEPRLLDTLTGVRGLQLTPDDKISCDEILNEFEAQDFSDCDVIDRDERRKYGIVGSCLFYRDYLLCSHLCPGDLRDVALYLRYHGLLKLAAGSPDGEVCMWSEIYPTRLCHQPHPDNPGYREPQARWYLLVVNMRQFQLCTVLEAGSYSKPVTVKPQVDQFLLEQSKETLSQLDLDDTDIEVQCNDRLFSDTSGPTLKSIDSEKPSQTDVVSPLKSTPSPRKVTEDDRLSLPTPNGHPLIRRQGSKLSYGSNDSSGSTNSLNKIRSPMKKGSVLDVDPINRSFSRDSSKTHCDIKLTRGLHNQLLHYVNFDAFEGVYLCPTPSDLATLHSPTHQHVLYNFYACCLRLHQSFVTQVSKTSRRTNTSTMTPAASTKSKTDASRTTRKKRLTSICTSSRRSAAKRPNPRGAVTALMIGHEIKANKPILRNGHSRKPMTSCSTLVLDTFCISWKADLTMAFSLSLVASAENPITMPDMMYTEYALINSECVGDKY</sequence>
<protein>
    <recommendedName>
        <fullName evidence="4">Protein inturned</fullName>
    </recommendedName>
    <alternativeName>
        <fullName evidence="8">Inturned planar cell polarity effector homolog</fullName>
    </alternativeName>
</protein>
<evidence type="ECO:0000256" key="2">
    <source>
        <dbReference type="ARBA" id="ARBA00004241"/>
    </source>
</evidence>
<feature type="region of interest" description="Disordered" evidence="9">
    <location>
        <begin position="898"/>
        <end position="926"/>
    </location>
</feature>
<evidence type="ECO:0000256" key="3">
    <source>
        <dbReference type="ARBA" id="ARBA00010034"/>
    </source>
</evidence>
<feature type="compositionally biased region" description="Polar residues" evidence="9">
    <location>
        <begin position="898"/>
        <end position="913"/>
    </location>
</feature>
<dbReference type="InterPro" id="IPR043987">
    <property type="entry name" value="CCZ1/INTU/HSP4_longin_1"/>
</dbReference>
<organism evidence="11 12">
    <name type="scientific">Mya arenaria</name>
    <name type="common">Soft-shell clam</name>
    <dbReference type="NCBI Taxonomy" id="6604"/>
    <lineage>
        <taxon>Eukaryota</taxon>
        <taxon>Metazoa</taxon>
        <taxon>Spiralia</taxon>
        <taxon>Lophotrochozoa</taxon>
        <taxon>Mollusca</taxon>
        <taxon>Bivalvia</taxon>
        <taxon>Autobranchia</taxon>
        <taxon>Heteroconchia</taxon>
        <taxon>Euheterodonta</taxon>
        <taxon>Imparidentia</taxon>
        <taxon>Neoheterodontei</taxon>
        <taxon>Myida</taxon>
        <taxon>Myoidea</taxon>
        <taxon>Myidae</taxon>
        <taxon>Mya</taxon>
    </lineage>
</organism>
<gene>
    <name evidence="11" type="ORF">MAR_023306</name>
</gene>
<name>A0ABY7DPX6_MYAAR</name>
<proteinExistence type="inferred from homology"/>
<dbReference type="InterPro" id="IPR043988">
    <property type="entry name" value="CCZ1/INTU_longin_2"/>
</dbReference>
<feature type="compositionally biased region" description="Polar residues" evidence="9">
    <location>
        <begin position="159"/>
        <end position="180"/>
    </location>
</feature>
<feature type="region of interest" description="Disordered" evidence="9">
    <location>
        <begin position="62"/>
        <end position="142"/>
    </location>
</feature>
<feature type="domain" description="PDZ" evidence="10">
    <location>
        <begin position="218"/>
        <end position="321"/>
    </location>
</feature>
<reference evidence="11" key="1">
    <citation type="submission" date="2022-11" db="EMBL/GenBank/DDBJ databases">
        <title>Centuries of genome instability and evolution in soft-shell clam transmissible cancer (bioRxiv).</title>
        <authorList>
            <person name="Hart S.F.M."/>
            <person name="Yonemitsu M.A."/>
            <person name="Giersch R.M."/>
            <person name="Beal B.F."/>
            <person name="Arriagada G."/>
            <person name="Davis B.W."/>
            <person name="Ostrander E.A."/>
            <person name="Goff S.P."/>
            <person name="Metzger M.J."/>
        </authorList>
    </citation>
    <scope>NUCLEOTIDE SEQUENCE</scope>
    <source>
        <strain evidence="11">MELC-2E11</strain>
        <tissue evidence="11">Siphon/mantle</tissue>
    </source>
</reference>
<evidence type="ECO:0000256" key="5">
    <source>
        <dbReference type="ARBA" id="ARBA00022473"/>
    </source>
</evidence>
<feature type="compositionally biased region" description="Polar residues" evidence="9">
    <location>
        <begin position="112"/>
        <end position="140"/>
    </location>
</feature>
<evidence type="ECO:0000256" key="9">
    <source>
        <dbReference type="SAM" id="MobiDB-lite"/>
    </source>
</evidence>
<evidence type="ECO:0000313" key="12">
    <source>
        <dbReference type="Proteomes" id="UP001164746"/>
    </source>
</evidence>
<accession>A0ABY7DPX6</accession>
<keyword evidence="12" id="KW-1185">Reference proteome</keyword>
<feature type="compositionally biased region" description="Polar residues" evidence="9">
    <location>
        <begin position="784"/>
        <end position="802"/>
    </location>
</feature>
<dbReference type="PANTHER" id="PTHR21082:SF4">
    <property type="entry name" value="PROTEIN INTURNED"/>
    <property type="match status" value="1"/>
</dbReference>
<comment type="similarity">
    <text evidence="3">Belongs to the inturned family.</text>
</comment>
<dbReference type="Proteomes" id="UP001164746">
    <property type="component" value="Chromosome 3"/>
</dbReference>
<dbReference type="InterPro" id="IPR039151">
    <property type="entry name" value="INTU"/>
</dbReference>
<dbReference type="SUPFAM" id="SSF50156">
    <property type="entry name" value="PDZ domain-like"/>
    <property type="match status" value="1"/>
</dbReference>
<dbReference type="InterPro" id="IPR001478">
    <property type="entry name" value="PDZ"/>
</dbReference>
<keyword evidence="6" id="KW-0963">Cytoplasm</keyword>
<feature type="compositionally biased region" description="Low complexity" evidence="9">
    <location>
        <begin position="84"/>
        <end position="103"/>
    </location>
</feature>
<evidence type="ECO:0000259" key="10">
    <source>
        <dbReference type="PROSITE" id="PS50106"/>
    </source>
</evidence>
<feature type="compositionally biased region" description="Polar residues" evidence="9">
    <location>
        <begin position="746"/>
        <end position="758"/>
    </location>
</feature>
<feature type="compositionally biased region" description="Polar residues" evidence="9">
    <location>
        <begin position="189"/>
        <end position="204"/>
    </location>
</feature>
<feature type="region of interest" description="Disordered" evidence="9">
    <location>
        <begin position="159"/>
        <end position="205"/>
    </location>
</feature>
<evidence type="ECO:0000256" key="6">
    <source>
        <dbReference type="ARBA" id="ARBA00022490"/>
    </source>
</evidence>
<dbReference type="PANTHER" id="PTHR21082">
    <property type="entry name" value="PROTEIN INTURNED"/>
    <property type="match status" value="1"/>
</dbReference>
<dbReference type="PROSITE" id="PS50106">
    <property type="entry name" value="PDZ"/>
    <property type="match status" value="1"/>
</dbReference>
<keyword evidence="5" id="KW-0217">Developmental protein</keyword>
<evidence type="ECO:0000313" key="11">
    <source>
        <dbReference type="EMBL" id="WAQ98933.1"/>
    </source>
</evidence>
<evidence type="ECO:0000256" key="4">
    <source>
        <dbReference type="ARBA" id="ARBA00015639"/>
    </source>
</evidence>